<comment type="caution">
    <text evidence="1">The sequence shown here is derived from an EMBL/GenBank/DDBJ whole genome shotgun (WGS) entry which is preliminary data.</text>
</comment>
<dbReference type="InterPro" id="IPR014347">
    <property type="entry name" value="Tautomerase/MIF_sf"/>
</dbReference>
<dbReference type="SUPFAM" id="SSF55331">
    <property type="entry name" value="Tautomerase/MIF"/>
    <property type="match status" value="1"/>
</dbReference>
<dbReference type="PANTHER" id="PTHR37950">
    <property type="entry name" value="4-HYDROXYPHENYLACETATE CATABOLISM PROTEIN"/>
    <property type="match status" value="1"/>
</dbReference>
<gene>
    <name evidence="1" type="ORF">ACFPM7_27325</name>
</gene>
<name>A0ABW0EWD4_9PSEU</name>
<dbReference type="Pfam" id="PF02962">
    <property type="entry name" value="CHMI"/>
    <property type="match status" value="1"/>
</dbReference>
<organism evidence="1 2">
    <name type="scientific">Actinokineospora guangxiensis</name>
    <dbReference type="NCBI Taxonomy" id="1490288"/>
    <lineage>
        <taxon>Bacteria</taxon>
        <taxon>Bacillati</taxon>
        <taxon>Actinomycetota</taxon>
        <taxon>Actinomycetes</taxon>
        <taxon>Pseudonocardiales</taxon>
        <taxon>Pseudonocardiaceae</taxon>
        <taxon>Actinokineospora</taxon>
    </lineage>
</organism>
<dbReference type="Gene3D" id="3.30.429.10">
    <property type="entry name" value="Macrophage Migration Inhibitory Factor"/>
    <property type="match status" value="1"/>
</dbReference>
<sequence>MPQITVEYSAEIADSFDRRGFALALHPVLAEVAGTGVAGFKTRFVPLDDVVIGDGAPGVAMVHVRIGLLSGRTGETKKAVSDVAQVVLGKHLSPASAVQVSVEIVDMDSGSYTKRVVGG</sequence>
<accession>A0ABW0EWD4</accession>
<dbReference type="InterPro" id="IPR004220">
    <property type="entry name" value="5-COMe_2-OHmuconate_Isoase"/>
</dbReference>
<proteinExistence type="predicted"/>
<evidence type="ECO:0000313" key="2">
    <source>
        <dbReference type="Proteomes" id="UP001596157"/>
    </source>
</evidence>
<dbReference type="EMBL" id="JBHSKF010000018">
    <property type="protein sequence ID" value="MFC5290778.1"/>
    <property type="molecule type" value="Genomic_DNA"/>
</dbReference>
<protein>
    <submittedName>
        <fullName evidence="1">5-carboxymethyl-2-hydroxymuconate Delta-isomerase</fullName>
    </submittedName>
</protein>
<dbReference type="PANTHER" id="PTHR37950:SF1">
    <property type="entry name" value="4-HYDROXYPHENYLACETATE CATABOLISM PROTEIN"/>
    <property type="match status" value="1"/>
</dbReference>
<keyword evidence="2" id="KW-1185">Reference proteome</keyword>
<evidence type="ECO:0000313" key="1">
    <source>
        <dbReference type="EMBL" id="MFC5290778.1"/>
    </source>
</evidence>
<reference evidence="2" key="1">
    <citation type="journal article" date="2019" name="Int. J. Syst. Evol. Microbiol.">
        <title>The Global Catalogue of Microorganisms (GCM) 10K type strain sequencing project: providing services to taxonomists for standard genome sequencing and annotation.</title>
        <authorList>
            <consortium name="The Broad Institute Genomics Platform"/>
            <consortium name="The Broad Institute Genome Sequencing Center for Infectious Disease"/>
            <person name="Wu L."/>
            <person name="Ma J."/>
        </authorList>
    </citation>
    <scope>NUCLEOTIDE SEQUENCE [LARGE SCALE GENOMIC DNA]</scope>
    <source>
        <strain evidence="2">CCUG 59778</strain>
    </source>
</reference>
<dbReference type="RefSeq" id="WP_378250673.1">
    <property type="nucleotide sequence ID" value="NZ_JBHSKF010000018.1"/>
</dbReference>
<dbReference type="Proteomes" id="UP001596157">
    <property type="component" value="Unassembled WGS sequence"/>
</dbReference>